<reference evidence="1 2" key="1">
    <citation type="journal article" date="2010" name="Nature">
        <title>Genome sequencing and analysis of the model grass Brachypodium distachyon.</title>
        <authorList>
            <consortium name="International Brachypodium Initiative"/>
        </authorList>
    </citation>
    <scope>NUCLEOTIDE SEQUENCE [LARGE SCALE GENOMIC DNA]</scope>
    <source>
        <strain evidence="1 2">Bd21</strain>
    </source>
</reference>
<sequence length="132" mass="14823">MTPISWSIVWNRWCWESLSGFCEGCLSDHHRGSTNNLVTIGSLLQSEIVFCLSYIGGVKHAGVSKDPQMGICSVRDEGYQSLEGEYEVATQILFRLIIYSRSLCINPIHISLLHDTPFCKPAVMYLPLETLV</sequence>
<reference evidence="2" key="3">
    <citation type="submission" date="2018-08" db="UniProtKB">
        <authorList>
            <consortium name="EnsemblPlants"/>
        </authorList>
    </citation>
    <scope>IDENTIFICATION</scope>
    <source>
        <strain evidence="2">cv. Bd21</strain>
    </source>
</reference>
<protein>
    <submittedName>
        <fullName evidence="1 2">Uncharacterized protein</fullName>
    </submittedName>
</protein>
<accession>A0A2K2DMF8</accession>
<keyword evidence="3" id="KW-1185">Reference proteome</keyword>
<dbReference type="Proteomes" id="UP000008810">
    <property type="component" value="Chromosome 1"/>
</dbReference>
<evidence type="ECO:0000313" key="3">
    <source>
        <dbReference type="Proteomes" id="UP000008810"/>
    </source>
</evidence>
<evidence type="ECO:0000313" key="1">
    <source>
        <dbReference type="EMBL" id="PNT75461.1"/>
    </source>
</evidence>
<name>A0A2K2DMF8_BRADI</name>
<reference evidence="1" key="2">
    <citation type="submission" date="2017-06" db="EMBL/GenBank/DDBJ databases">
        <title>WGS assembly of Brachypodium distachyon.</title>
        <authorList>
            <consortium name="The International Brachypodium Initiative"/>
            <person name="Lucas S."/>
            <person name="Harmon-Smith M."/>
            <person name="Lail K."/>
            <person name="Tice H."/>
            <person name="Grimwood J."/>
            <person name="Bruce D."/>
            <person name="Barry K."/>
            <person name="Shu S."/>
            <person name="Lindquist E."/>
            <person name="Wang M."/>
            <person name="Pitluck S."/>
            <person name="Vogel J.P."/>
            <person name="Garvin D.F."/>
            <person name="Mockler T.C."/>
            <person name="Schmutz J."/>
            <person name="Rokhsar D."/>
            <person name="Bevan M.W."/>
        </authorList>
    </citation>
    <scope>NUCLEOTIDE SEQUENCE</scope>
    <source>
        <strain evidence="1">Bd21</strain>
    </source>
</reference>
<dbReference type="Gramene" id="PNT75461">
    <property type="protein sequence ID" value="PNT75461"/>
    <property type="gene ID" value="BRADI_1g32948v3"/>
</dbReference>
<dbReference type="EnsemblPlants" id="PNT75461">
    <property type="protein sequence ID" value="PNT75461"/>
    <property type="gene ID" value="BRADI_1g32948v3"/>
</dbReference>
<gene>
    <name evidence="1" type="ORF">BRADI_1g32948v3</name>
</gene>
<dbReference type="InParanoid" id="A0A2K2DMF8"/>
<dbReference type="EMBL" id="CM000880">
    <property type="protein sequence ID" value="PNT75461.1"/>
    <property type="molecule type" value="Genomic_DNA"/>
</dbReference>
<dbReference type="AlphaFoldDB" id="A0A2K2DMF8"/>
<organism evidence="1">
    <name type="scientific">Brachypodium distachyon</name>
    <name type="common">Purple false brome</name>
    <name type="synonym">Trachynia distachya</name>
    <dbReference type="NCBI Taxonomy" id="15368"/>
    <lineage>
        <taxon>Eukaryota</taxon>
        <taxon>Viridiplantae</taxon>
        <taxon>Streptophyta</taxon>
        <taxon>Embryophyta</taxon>
        <taxon>Tracheophyta</taxon>
        <taxon>Spermatophyta</taxon>
        <taxon>Magnoliopsida</taxon>
        <taxon>Liliopsida</taxon>
        <taxon>Poales</taxon>
        <taxon>Poaceae</taxon>
        <taxon>BOP clade</taxon>
        <taxon>Pooideae</taxon>
        <taxon>Stipodae</taxon>
        <taxon>Brachypodieae</taxon>
        <taxon>Brachypodium</taxon>
    </lineage>
</organism>
<evidence type="ECO:0000313" key="2">
    <source>
        <dbReference type="EnsemblPlants" id="PNT75461"/>
    </source>
</evidence>
<proteinExistence type="predicted"/>